<dbReference type="OrthoDB" id="7596615at2"/>
<evidence type="ECO:0000313" key="1">
    <source>
        <dbReference type="EMBL" id="RJF87993.1"/>
    </source>
</evidence>
<dbReference type="AlphaFoldDB" id="A0A418WDA1"/>
<accession>A0A418WDA1</accession>
<reference evidence="1 2" key="1">
    <citation type="submission" date="2018-09" db="EMBL/GenBank/DDBJ databases">
        <authorList>
            <person name="Zhu H."/>
        </authorList>
    </citation>
    <scope>NUCLEOTIDE SEQUENCE [LARGE SCALE GENOMIC DNA]</scope>
    <source>
        <strain evidence="1 2">K1W22B-8</strain>
    </source>
</reference>
<name>A0A418WDA1_9PROT</name>
<keyword evidence="2" id="KW-1185">Reference proteome</keyword>
<dbReference type="EMBL" id="QYUK01000011">
    <property type="protein sequence ID" value="RJF87993.1"/>
    <property type="molecule type" value="Genomic_DNA"/>
</dbReference>
<proteinExistence type="predicted"/>
<dbReference type="Proteomes" id="UP000284605">
    <property type="component" value="Unassembled WGS sequence"/>
</dbReference>
<evidence type="ECO:0000313" key="2">
    <source>
        <dbReference type="Proteomes" id="UP000284605"/>
    </source>
</evidence>
<gene>
    <name evidence="1" type="ORF">D3874_13975</name>
</gene>
<sequence length="219" mass="24413">MPRKQAEQADKAEVFLNCPFDGAYEPISRAIIFVVMALGYKLRSAREVENSAQSRLAKINSIIRQCHFGIHDISRAGADPASGLARFNMPLELGLFLGAREFGSGRQKEKVALVLDSEPYRYQKFISDLAGSDIQAHGDSPERAIKAVRNWLATNGGRTPIGGEALCDRYQIFHKIDLPLTQKHLSLVDEDMTFTDYVLIVRDWLEAFEPTEQDGPSAT</sequence>
<protein>
    <submittedName>
        <fullName evidence="1">Uncharacterized protein</fullName>
    </submittedName>
</protein>
<organism evidence="1 2">
    <name type="scientific">Oleomonas cavernae</name>
    <dbReference type="NCBI Taxonomy" id="2320859"/>
    <lineage>
        <taxon>Bacteria</taxon>
        <taxon>Pseudomonadati</taxon>
        <taxon>Pseudomonadota</taxon>
        <taxon>Alphaproteobacteria</taxon>
        <taxon>Acetobacterales</taxon>
        <taxon>Acetobacteraceae</taxon>
        <taxon>Oleomonas</taxon>
    </lineage>
</organism>
<comment type="caution">
    <text evidence="1">The sequence shown here is derived from an EMBL/GenBank/DDBJ whole genome shotgun (WGS) entry which is preliminary data.</text>
</comment>
<dbReference type="RefSeq" id="WP_119778626.1">
    <property type="nucleotide sequence ID" value="NZ_QYUK01000011.1"/>
</dbReference>